<dbReference type="Pfam" id="PF00667">
    <property type="entry name" value="FAD_binding_1"/>
    <property type="match status" value="1"/>
</dbReference>
<dbReference type="InterPro" id="IPR029039">
    <property type="entry name" value="Flavoprotein-like_sf"/>
</dbReference>
<dbReference type="InterPro" id="IPR017927">
    <property type="entry name" value="FAD-bd_FR_type"/>
</dbReference>
<dbReference type="PRINTS" id="PR00371">
    <property type="entry name" value="FPNCR"/>
</dbReference>
<dbReference type="PROSITE" id="PS51384">
    <property type="entry name" value="FAD_FR"/>
    <property type="match status" value="1"/>
</dbReference>
<dbReference type="GO" id="GO:0050667">
    <property type="term" value="P:homocysteine metabolic process"/>
    <property type="evidence" value="ECO:0007669"/>
    <property type="project" value="TreeGrafter"/>
</dbReference>
<protein>
    <submittedName>
        <fullName evidence="12">Riboflavin synthase domain-like protein</fullName>
    </submittedName>
</protein>
<name>A0A4P9YGZ1_ROZAC</name>
<evidence type="ECO:0000313" key="13">
    <source>
        <dbReference type="Proteomes" id="UP000281549"/>
    </source>
</evidence>
<dbReference type="InterPro" id="IPR008254">
    <property type="entry name" value="Flavodoxin/NO_synth"/>
</dbReference>
<keyword evidence="8" id="KW-0560">Oxidoreductase</keyword>
<dbReference type="GO" id="GO:0010181">
    <property type="term" value="F:FMN binding"/>
    <property type="evidence" value="ECO:0007669"/>
    <property type="project" value="InterPro"/>
</dbReference>
<reference evidence="13" key="1">
    <citation type="journal article" date="2018" name="Nat. Microbiol.">
        <title>Leveraging single-cell genomics to expand the fungal tree of life.</title>
        <authorList>
            <person name="Ahrendt S.R."/>
            <person name="Quandt C.A."/>
            <person name="Ciobanu D."/>
            <person name="Clum A."/>
            <person name="Salamov A."/>
            <person name="Andreopoulos B."/>
            <person name="Cheng J.F."/>
            <person name="Woyke T."/>
            <person name="Pelin A."/>
            <person name="Henrissat B."/>
            <person name="Reynolds N.K."/>
            <person name="Benny G.L."/>
            <person name="Smith M.E."/>
            <person name="James T.Y."/>
            <person name="Grigoriev I.V."/>
        </authorList>
    </citation>
    <scope>NUCLEOTIDE SEQUENCE [LARGE SCALE GENOMIC DNA]</scope>
    <source>
        <strain evidence="13">CSF55</strain>
    </source>
</reference>
<dbReference type="Gene3D" id="1.20.990.10">
    <property type="entry name" value="NADPH-cytochrome p450 Reductase, Chain A, domain 3"/>
    <property type="match status" value="1"/>
</dbReference>
<dbReference type="GO" id="GO:0050660">
    <property type="term" value="F:flavin adenine dinucleotide binding"/>
    <property type="evidence" value="ECO:0007669"/>
    <property type="project" value="TreeGrafter"/>
</dbReference>
<feature type="signal peptide" evidence="9">
    <location>
        <begin position="1"/>
        <end position="18"/>
    </location>
</feature>
<evidence type="ECO:0000256" key="6">
    <source>
        <dbReference type="ARBA" id="ARBA00022827"/>
    </source>
</evidence>
<keyword evidence="5" id="KW-0288">FMN</keyword>
<dbReference type="Pfam" id="PF00175">
    <property type="entry name" value="NAD_binding_1"/>
    <property type="match status" value="1"/>
</dbReference>
<dbReference type="SUPFAM" id="SSF52218">
    <property type="entry name" value="Flavoproteins"/>
    <property type="match status" value="1"/>
</dbReference>
<accession>A0A4P9YGZ1</accession>
<dbReference type="GO" id="GO:0030586">
    <property type="term" value="F:[methionine synthase] reductase (NADPH) activity"/>
    <property type="evidence" value="ECO:0007669"/>
    <property type="project" value="TreeGrafter"/>
</dbReference>
<dbReference type="Gene3D" id="3.40.50.80">
    <property type="entry name" value="Nucleotide-binding domain of ferredoxin-NADP reductase (FNR) module"/>
    <property type="match status" value="1"/>
</dbReference>
<dbReference type="InterPro" id="IPR001709">
    <property type="entry name" value="Flavoprot_Pyr_Nucl_cyt_Rdtase"/>
</dbReference>
<keyword evidence="7" id="KW-0521">NADP</keyword>
<keyword evidence="3" id="KW-0028">Amino-acid biosynthesis</keyword>
<keyword evidence="4" id="KW-0285">Flavoprotein</keyword>
<evidence type="ECO:0000256" key="8">
    <source>
        <dbReference type="ARBA" id="ARBA00023002"/>
    </source>
</evidence>
<comment type="cofactor">
    <cofactor evidence="1">
        <name>FMN</name>
        <dbReference type="ChEBI" id="CHEBI:58210"/>
    </cofactor>
</comment>
<dbReference type="GO" id="GO:0009086">
    <property type="term" value="P:methionine biosynthetic process"/>
    <property type="evidence" value="ECO:0007669"/>
    <property type="project" value="TreeGrafter"/>
</dbReference>
<dbReference type="FunFam" id="3.40.50.80:FF:000001">
    <property type="entry name" value="NADPH--cytochrome P450 reductase 1"/>
    <property type="match status" value="1"/>
</dbReference>
<dbReference type="PANTHER" id="PTHR19384:SF84">
    <property type="entry name" value="METHIONINE SYNTHASE REDUCTASE"/>
    <property type="match status" value="1"/>
</dbReference>
<dbReference type="InterPro" id="IPR001433">
    <property type="entry name" value="OxRdtase_FAD/NAD-bd"/>
</dbReference>
<dbReference type="InterPro" id="IPR039261">
    <property type="entry name" value="FNR_nucleotide-bd"/>
</dbReference>
<dbReference type="GO" id="GO:0005829">
    <property type="term" value="C:cytosol"/>
    <property type="evidence" value="ECO:0007669"/>
    <property type="project" value="TreeGrafter"/>
</dbReference>
<dbReference type="InterPro" id="IPR023173">
    <property type="entry name" value="NADPH_Cyt_P450_Rdtase_alpha"/>
</dbReference>
<evidence type="ECO:0000313" key="12">
    <source>
        <dbReference type="EMBL" id="RKP18594.1"/>
    </source>
</evidence>
<dbReference type="InterPro" id="IPR017938">
    <property type="entry name" value="Riboflavin_synthase-like_b-brl"/>
</dbReference>
<dbReference type="AlphaFoldDB" id="A0A4P9YGZ1"/>
<feature type="domain" description="Flavodoxin-like" evidence="10">
    <location>
        <begin position="1"/>
        <end position="107"/>
    </location>
</feature>
<dbReference type="PROSITE" id="PS50902">
    <property type="entry name" value="FLAVODOXIN_LIKE"/>
    <property type="match status" value="1"/>
</dbReference>
<keyword evidence="9" id="KW-0732">Signal</keyword>
<dbReference type="EMBL" id="ML005416">
    <property type="protein sequence ID" value="RKP18594.1"/>
    <property type="molecule type" value="Genomic_DNA"/>
</dbReference>
<feature type="domain" description="FAD-binding FR-type" evidence="11">
    <location>
        <begin position="198"/>
        <end position="443"/>
    </location>
</feature>
<evidence type="ECO:0000256" key="5">
    <source>
        <dbReference type="ARBA" id="ARBA00022643"/>
    </source>
</evidence>
<evidence type="ECO:0000256" key="4">
    <source>
        <dbReference type="ARBA" id="ARBA00022630"/>
    </source>
</evidence>
<keyword evidence="6" id="KW-0274">FAD</keyword>
<dbReference type="InterPro" id="IPR003097">
    <property type="entry name" value="CysJ-like_FAD-binding"/>
</dbReference>
<organism evidence="12 13">
    <name type="scientific">Rozella allomycis (strain CSF55)</name>
    <dbReference type="NCBI Taxonomy" id="988480"/>
    <lineage>
        <taxon>Eukaryota</taxon>
        <taxon>Fungi</taxon>
        <taxon>Fungi incertae sedis</taxon>
        <taxon>Cryptomycota</taxon>
        <taxon>Cryptomycota incertae sedis</taxon>
        <taxon>Rozella</taxon>
    </lineage>
</organism>
<evidence type="ECO:0000256" key="9">
    <source>
        <dbReference type="SAM" id="SignalP"/>
    </source>
</evidence>
<feature type="chain" id="PRO_5020900647" evidence="9">
    <location>
        <begin position="19"/>
        <end position="599"/>
    </location>
</feature>
<evidence type="ECO:0000259" key="11">
    <source>
        <dbReference type="PROSITE" id="PS51384"/>
    </source>
</evidence>
<dbReference type="Gene3D" id="2.40.30.10">
    <property type="entry name" value="Translation factors"/>
    <property type="match status" value="1"/>
</dbReference>
<evidence type="ECO:0000256" key="2">
    <source>
        <dbReference type="ARBA" id="ARBA00001974"/>
    </source>
</evidence>
<dbReference type="Proteomes" id="UP000281549">
    <property type="component" value="Unassembled WGS sequence"/>
</dbReference>
<dbReference type="Gene3D" id="3.40.50.360">
    <property type="match status" value="2"/>
</dbReference>
<dbReference type="SUPFAM" id="SSF63380">
    <property type="entry name" value="Riboflavin synthase domain-like"/>
    <property type="match status" value="1"/>
</dbReference>
<dbReference type="Pfam" id="PF00258">
    <property type="entry name" value="Flavodoxin_1"/>
    <property type="match status" value="1"/>
</dbReference>
<evidence type="ECO:0000256" key="3">
    <source>
        <dbReference type="ARBA" id="ARBA00022605"/>
    </source>
</evidence>
<dbReference type="SUPFAM" id="SSF52343">
    <property type="entry name" value="Ferredoxin reductase-like, C-terminal NADP-linked domain"/>
    <property type="match status" value="1"/>
</dbReference>
<comment type="cofactor">
    <cofactor evidence="2">
        <name>FAD</name>
        <dbReference type="ChEBI" id="CHEBI:57692"/>
    </cofactor>
</comment>
<proteinExistence type="predicted"/>
<gene>
    <name evidence="12" type="ORF">ROZALSC1DRAFT_29734</name>
</gene>
<dbReference type="PANTHER" id="PTHR19384">
    <property type="entry name" value="NITRIC OXIDE SYNTHASE-RELATED"/>
    <property type="match status" value="1"/>
</dbReference>
<sequence length="599" mass="68592">MTLLSSVIILYGSQTGNAEWIANNINHIAKLRGFKSECFVLDDFEKVCSYSILIGLGDSSYANFCNNAKRIERKLIEFGATNMMETGLADDDLGLELVVDPWVENLFIVLDDLVYYEKEKRVHSGKVILEEYINNGEKMVSEFNNLHVDESNYECIPLPIPKDILKDYPKLTNIAKLPNNLFQVSTTETTSGNSIDKTRVELCSIEAARCLTSANAIKKTINMKLKLETEWEYMPGDCVAIHCPNDSRLVDRIMRRLNLSPDENIKINWSEETETKAVPSHLISCNTIRGLLTNSLDLHSFPKKAFFRSMAEFCSDPEEKNILLFLCSKQDIPVNVLDILAHFESCKPSIQSLIETLTPLQPRLYSISSSPLDSKSSVEFAFNVIENELNVGDKVYTRGGLCTSWLDSMLGCLPYKSIEWTTLLDKDYKLCIKRKPSSFFNPPSDQQTPIIMIGPGTGVTPFIGFLRHKEIQQVDSLTWLFYGCRYENDDYLFRQDIDRFINNKTLIKYDVCFSREQEKSLGHKYVQHRMIHHGKELFQWIEERNATVYVCGDAKNMAKDVNDALIEIAMKFGGMDIKHAIEWLNNLVNQKRYLRDIWA</sequence>
<evidence type="ECO:0000256" key="7">
    <source>
        <dbReference type="ARBA" id="ARBA00022857"/>
    </source>
</evidence>
<evidence type="ECO:0000259" key="10">
    <source>
        <dbReference type="PROSITE" id="PS50902"/>
    </source>
</evidence>
<evidence type="ECO:0000256" key="1">
    <source>
        <dbReference type="ARBA" id="ARBA00001917"/>
    </source>
</evidence>